<evidence type="ECO:0000313" key="1">
    <source>
        <dbReference type="EMBL" id="CAB4170149.1"/>
    </source>
</evidence>
<dbReference type="EMBL" id="LR797385">
    <property type="protein sequence ID" value="CAB4212352.1"/>
    <property type="molecule type" value="Genomic_DNA"/>
</dbReference>
<evidence type="ECO:0000313" key="7">
    <source>
        <dbReference type="EMBL" id="CAB5227076.1"/>
    </source>
</evidence>
<gene>
    <name evidence="3" type="ORF">UFOVP1082_6</name>
    <name evidence="4" type="ORF">UFOVP1322_50</name>
    <name evidence="5" type="ORF">UFOVP1434_13</name>
    <name evidence="7" type="ORF">UFOVP1529_10</name>
    <name evidence="6" type="ORF">UFOVP1593_6</name>
    <name evidence="1" type="ORF">UFOVP906_43</name>
    <name evidence="2" type="ORF">UFOVP992_10</name>
</gene>
<name>A0A6J5RZZ4_9CAUD</name>
<dbReference type="EMBL" id="LR798371">
    <property type="protein sequence ID" value="CAB5227076.1"/>
    <property type="molecule type" value="Genomic_DNA"/>
</dbReference>
<evidence type="ECO:0000313" key="5">
    <source>
        <dbReference type="EMBL" id="CAB4212352.1"/>
    </source>
</evidence>
<accession>A0A6J5RZZ4</accession>
<evidence type="ECO:0000313" key="3">
    <source>
        <dbReference type="EMBL" id="CAB4182907.1"/>
    </source>
</evidence>
<dbReference type="EMBL" id="LR797447">
    <property type="protein sequence ID" value="CAB4216979.1"/>
    <property type="molecule type" value="Genomic_DNA"/>
</dbReference>
<evidence type="ECO:0000313" key="2">
    <source>
        <dbReference type="EMBL" id="CAB4176201.1"/>
    </source>
</evidence>
<dbReference type="EMBL" id="LR797256">
    <property type="protein sequence ID" value="CAB4197934.1"/>
    <property type="molecule type" value="Genomic_DNA"/>
</dbReference>
<dbReference type="EMBL" id="LR796936">
    <property type="protein sequence ID" value="CAB4176201.1"/>
    <property type="molecule type" value="Genomic_DNA"/>
</dbReference>
<sequence>MTTFTFKWRGLNAAVDVEVQPFIQGRIDTWADDCYPDDGGEWDLEEFRIEGVNAIELLEINAVSLEIEEMINQMIDGREYE</sequence>
<dbReference type="EMBL" id="LR796850">
    <property type="protein sequence ID" value="CAB4170149.1"/>
    <property type="molecule type" value="Genomic_DNA"/>
</dbReference>
<evidence type="ECO:0000313" key="6">
    <source>
        <dbReference type="EMBL" id="CAB4216979.1"/>
    </source>
</evidence>
<reference evidence="4" key="1">
    <citation type="submission" date="2020-05" db="EMBL/GenBank/DDBJ databases">
        <authorList>
            <person name="Chiriac C."/>
            <person name="Salcher M."/>
            <person name="Ghai R."/>
            <person name="Kavagutti S V."/>
        </authorList>
    </citation>
    <scope>NUCLEOTIDE SEQUENCE</scope>
</reference>
<proteinExistence type="predicted"/>
<dbReference type="EMBL" id="LR797035">
    <property type="protein sequence ID" value="CAB4182907.1"/>
    <property type="molecule type" value="Genomic_DNA"/>
</dbReference>
<evidence type="ECO:0000313" key="4">
    <source>
        <dbReference type="EMBL" id="CAB4197934.1"/>
    </source>
</evidence>
<organism evidence="4">
    <name type="scientific">uncultured Caudovirales phage</name>
    <dbReference type="NCBI Taxonomy" id="2100421"/>
    <lineage>
        <taxon>Viruses</taxon>
        <taxon>Duplodnaviria</taxon>
        <taxon>Heunggongvirae</taxon>
        <taxon>Uroviricota</taxon>
        <taxon>Caudoviricetes</taxon>
        <taxon>Peduoviridae</taxon>
        <taxon>Maltschvirus</taxon>
        <taxon>Maltschvirus maltsch</taxon>
    </lineage>
</organism>
<protein>
    <submittedName>
        <fullName evidence="4">Uncharacterized protein</fullName>
    </submittedName>
</protein>